<dbReference type="InterPro" id="IPR034660">
    <property type="entry name" value="DinB/YfiT-like"/>
</dbReference>
<dbReference type="AlphaFoldDB" id="A0A919N6C3"/>
<name>A0A919N6C3_9ACTN</name>
<organism evidence="1 2">
    <name type="scientific">Actinoplanes siamensis</name>
    <dbReference type="NCBI Taxonomy" id="1223317"/>
    <lineage>
        <taxon>Bacteria</taxon>
        <taxon>Bacillati</taxon>
        <taxon>Actinomycetota</taxon>
        <taxon>Actinomycetes</taxon>
        <taxon>Micromonosporales</taxon>
        <taxon>Micromonosporaceae</taxon>
        <taxon>Actinoplanes</taxon>
    </lineage>
</organism>
<reference evidence="1" key="1">
    <citation type="submission" date="2021-01" db="EMBL/GenBank/DDBJ databases">
        <title>Whole genome shotgun sequence of Actinoplanes siamensis NBRC 109076.</title>
        <authorList>
            <person name="Komaki H."/>
            <person name="Tamura T."/>
        </authorList>
    </citation>
    <scope>NUCLEOTIDE SEQUENCE</scope>
    <source>
        <strain evidence="1">NBRC 109076</strain>
    </source>
</reference>
<accession>A0A919N6C3</accession>
<gene>
    <name evidence="1" type="ORF">Asi03nite_26670</name>
</gene>
<evidence type="ECO:0000313" key="1">
    <source>
        <dbReference type="EMBL" id="GIF05129.1"/>
    </source>
</evidence>
<proteinExistence type="predicted"/>
<dbReference type="SUPFAM" id="SSF109854">
    <property type="entry name" value="DinB/YfiT-like putative metalloenzymes"/>
    <property type="match status" value="1"/>
</dbReference>
<comment type="caution">
    <text evidence="1">The sequence shown here is derived from an EMBL/GenBank/DDBJ whole genome shotgun (WGS) entry which is preliminary data.</text>
</comment>
<dbReference type="RefSeq" id="WP_203679653.1">
    <property type="nucleotide sequence ID" value="NZ_BOMW01000024.1"/>
</dbReference>
<protein>
    <recommendedName>
        <fullName evidence="3">Mini-circle protein</fullName>
    </recommendedName>
</protein>
<dbReference type="InterPro" id="IPR007061">
    <property type="entry name" value="MST-like"/>
</dbReference>
<keyword evidence="2" id="KW-1185">Reference proteome</keyword>
<sequence>MIEADAEKAVLHEFLEYQRASARAVLEGLGEDALRRPVLPSGWTPLGLVEHLGHAERHWFQEVLTGSAVPLPWPDSDHPPLTTPHPAAAVFGFYAEQCRIADTIIAATPLSAAPAGAHPDPALASQTTDLRRILLHMIEETARHAGHLDAVRELIDGRTGLGPR</sequence>
<dbReference type="Proteomes" id="UP000629619">
    <property type="component" value="Unassembled WGS sequence"/>
</dbReference>
<evidence type="ECO:0000313" key="2">
    <source>
        <dbReference type="Proteomes" id="UP000629619"/>
    </source>
</evidence>
<dbReference type="EMBL" id="BOMW01000024">
    <property type="protein sequence ID" value="GIF05129.1"/>
    <property type="molecule type" value="Genomic_DNA"/>
</dbReference>
<dbReference type="Pfam" id="PF04978">
    <property type="entry name" value="MST"/>
    <property type="match status" value="1"/>
</dbReference>
<evidence type="ECO:0008006" key="3">
    <source>
        <dbReference type="Google" id="ProtNLM"/>
    </source>
</evidence>
<dbReference type="Gene3D" id="1.20.120.450">
    <property type="entry name" value="dinb family like domain"/>
    <property type="match status" value="1"/>
</dbReference>